<accession>A0AAJ1WIK0</accession>
<dbReference type="AlphaFoldDB" id="A0AAJ1WIK0"/>
<dbReference type="EMBL" id="JAUSUC010000006">
    <property type="protein sequence ID" value="MDQ0214423.1"/>
    <property type="molecule type" value="Genomic_DNA"/>
</dbReference>
<evidence type="ECO:0000259" key="1">
    <source>
        <dbReference type="Pfam" id="PF14191"/>
    </source>
</evidence>
<protein>
    <recommendedName>
        <fullName evidence="1">YodL-like domain-containing protein</fullName>
    </recommendedName>
</protein>
<dbReference type="Pfam" id="PF14191">
    <property type="entry name" value="YodL"/>
    <property type="match status" value="1"/>
</dbReference>
<evidence type="ECO:0000313" key="2">
    <source>
        <dbReference type="EMBL" id="MDQ0214423.1"/>
    </source>
</evidence>
<organism evidence="2 3">
    <name type="scientific">Oikeobacillus pervagus</name>
    <dbReference type="NCBI Taxonomy" id="1325931"/>
    <lineage>
        <taxon>Bacteria</taxon>
        <taxon>Bacillati</taxon>
        <taxon>Bacillota</taxon>
        <taxon>Bacilli</taxon>
        <taxon>Bacillales</taxon>
        <taxon>Bacillaceae</taxon>
        <taxon>Oikeobacillus</taxon>
    </lineage>
</organism>
<comment type="caution">
    <text evidence="2">The sequence shown here is derived from an EMBL/GenBank/DDBJ whole genome shotgun (WGS) entry which is preliminary data.</text>
</comment>
<dbReference type="RefSeq" id="WP_307256410.1">
    <property type="nucleotide sequence ID" value="NZ_JAUSUC010000006.1"/>
</dbReference>
<proteinExistence type="predicted"/>
<evidence type="ECO:0000313" key="3">
    <source>
        <dbReference type="Proteomes" id="UP001237207"/>
    </source>
</evidence>
<dbReference type="Proteomes" id="UP001237207">
    <property type="component" value="Unassembled WGS sequence"/>
</dbReference>
<gene>
    <name evidence="2" type="ORF">J2S13_000819</name>
</gene>
<reference evidence="2" key="1">
    <citation type="submission" date="2023-07" db="EMBL/GenBank/DDBJ databases">
        <title>Genomic Encyclopedia of Type Strains, Phase IV (KMG-IV): sequencing the most valuable type-strain genomes for metagenomic binning, comparative biology and taxonomic classification.</title>
        <authorList>
            <person name="Goeker M."/>
        </authorList>
    </citation>
    <scope>NUCLEOTIDE SEQUENCE</scope>
    <source>
        <strain evidence="2">DSM 23947</strain>
    </source>
</reference>
<keyword evidence="3" id="KW-1185">Reference proteome</keyword>
<dbReference type="InterPro" id="IPR025923">
    <property type="entry name" value="YodL-like_dom"/>
</dbReference>
<sequence length="104" mass="12438">MDKIFSFLTMGMKKKYDVTFFQTPRYGDEQGYSPVYQFHIDGKNHEEVLENSFRTFNVADLIPFDFSARLMTTGDIIYINEGKQEHFYRLESGGWKKIKREYVR</sequence>
<name>A0AAJ1WIK0_9BACI</name>
<feature type="domain" description="YodL-like" evidence="1">
    <location>
        <begin position="28"/>
        <end position="99"/>
    </location>
</feature>